<gene>
    <name evidence="6" type="ORF">FSB_LOCUS50595</name>
</gene>
<dbReference type="Gene3D" id="1.20.140.40">
    <property type="entry name" value="Invertase/pectin methylesterase inhibitor family protein"/>
    <property type="match status" value="1"/>
</dbReference>
<organism evidence="6">
    <name type="scientific">Fagus sylvatica</name>
    <name type="common">Beechnut</name>
    <dbReference type="NCBI Taxonomy" id="28930"/>
    <lineage>
        <taxon>Eukaryota</taxon>
        <taxon>Viridiplantae</taxon>
        <taxon>Streptophyta</taxon>
        <taxon>Embryophyta</taxon>
        <taxon>Tracheophyta</taxon>
        <taxon>Spermatophyta</taxon>
        <taxon>Magnoliopsida</taxon>
        <taxon>eudicotyledons</taxon>
        <taxon>Gunneridae</taxon>
        <taxon>Pentapetalae</taxon>
        <taxon>rosids</taxon>
        <taxon>fabids</taxon>
        <taxon>Fagales</taxon>
        <taxon>Fagaceae</taxon>
        <taxon>Fagus</taxon>
    </lineage>
</organism>
<dbReference type="InterPro" id="IPR012337">
    <property type="entry name" value="RNaseH-like_sf"/>
</dbReference>
<dbReference type="Pfam" id="PF13456">
    <property type="entry name" value="RVT_3"/>
    <property type="match status" value="1"/>
</dbReference>
<dbReference type="Gene3D" id="1.10.340.70">
    <property type="match status" value="1"/>
</dbReference>
<evidence type="ECO:0000313" key="6">
    <source>
        <dbReference type="EMBL" id="SPD22713.1"/>
    </source>
</evidence>
<dbReference type="PROSITE" id="PS50879">
    <property type="entry name" value="RNASE_H_1"/>
    <property type="match status" value="1"/>
</dbReference>
<dbReference type="PANTHER" id="PTHR48475:SF2">
    <property type="entry name" value="RIBONUCLEASE H"/>
    <property type="match status" value="1"/>
</dbReference>
<proteinExistence type="predicted"/>
<dbReference type="CDD" id="cd15795">
    <property type="entry name" value="PMEI-Pla_a_1_like"/>
    <property type="match status" value="1"/>
</dbReference>
<dbReference type="InterPro" id="IPR043128">
    <property type="entry name" value="Rev_trsase/Diguanyl_cyclase"/>
</dbReference>
<dbReference type="PROSITE" id="PS50994">
    <property type="entry name" value="INTEGRASE"/>
    <property type="match status" value="1"/>
</dbReference>
<dbReference type="SUPFAM" id="SSF101148">
    <property type="entry name" value="Plant invertase/pectin methylesterase inhibitor"/>
    <property type="match status" value="1"/>
</dbReference>
<dbReference type="InterPro" id="IPR035513">
    <property type="entry name" value="Invertase/methylesterase_inhib"/>
</dbReference>
<dbReference type="InterPro" id="IPR006501">
    <property type="entry name" value="Pectinesterase_inhib_dom"/>
</dbReference>
<dbReference type="Pfam" id="PF00078">
    <property type="entry name" value="RVT_1"/>
    <property type="match status" value="1"/>
</dbReference>
<dbReference type="PROSITE" id="PS50878">
    <property type="entry name" value="RT_POL"/>
    <property type="match status" value="1"/>
</dbReference>
<feature type="compositionally biased region" description="Basic residues" evidence="1">
    <location>
        <begin position="304"/>
        <end position="338"/>
    </location>
</feature>
<dbReference type="Gene3D" id="3.10.10.10">
    <property type="entry name" value="HIV Type 1 Reverse Transcriptase, subunit A, domain 1"/>
    <property type="match status" value="1"/>
</dbReference>
<dbReference type="SUPFAM" id="SSF53098">
    <property type="entry name" value="Ribonuclease H-like"/>
    <property type="match status" value="2"/>
</dbReference>
<sequence>MIPMGSQGHITLVLAFSLLLFFNSFPLTNASTELVEGICNQTIDYANCLKALESDSRTPKTSHLKDLAKIALELAIANTTESKAYIDVLLAKNRTAPLKVCSYRYLLVVGSFQSALQELESDVKVASYDTRIAGEDADYCENALVSAGVQVPSISTRNSYAKLYSSIGLILPFRRLIFTTSPEEVSLNSITPHSKLFPVTIGAVCGKDQFGKRRIRSEVRAPGGQRGREEQRSYGRIEGRHHSPSKEPSFLGEARKKRRIEELEEELKFLKEGDKEKGGQRQRKRSRSRSGSCGSPKRTPSHKEHNRRSKHRHQRSVSPKRRKLDHPKTPPHQHQHNPVWKKLHQISSSPFSAEIERAKFPARFVPPPLAVYDGKSDPVGHLSRLRWFDRLDHRSIRSWQEMSESFTARFITNTRKPKEIDALLALKMKAGETLKSYSARYWEVYNDIDACDEDIVMKTFRFGLNEDIKLRRSLTKRPPLSMEDLMTRLEEHIRVEDDPKSSARTVEAAPPMDKKTSQLEQNQAKKSKRSADQPRAGTCMARGEMRRAAHLREVFQIGDSAQMAPVPLKKESTEQIIFTNQDLEGVQVPHSDALVVTLRIREFDVKRILIDPGSSVEIMYESLFKGLGLEKKDLSLVEGPLSGFSGETVVPTGKTMATQNGCGPFHTPPAVEVPNPAGSNGSPGGPTGGKAMPGSEERLPQEKCAEKLVPVSVIKDEDQRQFLIGESLSKEHRTQLLTLLEEYQDVFAWTPYEAPGVDPEFASHALNVSPQYKPVVQKARRSAPQHAEAVREEVERLLKVGAVREILYPQWLSNTVVVKKKNGKWRVCVDFTDLNKACPKDPFPLPKIDQLVDSTAGHERMSFLDAFQGYHQIALKKEDQEKTAFITPRGIFCYKVMPFGLKNAGATYQRMVTKMFSELLGKTVEVYIDDMVVKSVKSTDHIGDLRKVFEILRRHSLKLNATKCAFGVGSGKFLGFLVTQRGIEANPDQIAAIQGLQPPRNVREVQRLTGMAAALNRFISKSAEKCRPFFDLIKKGKSFVWNEESDRAFERLKRYLSTPPLLSSPKEGEPLYIYLAASDKAVSAAIVRNGLGEQQPVYYTSKTMSGAETRYLPLEKSALALFTTAKKLPHYFQAHTMIVLTSLPLKALFRSSDFSGRISKWGAHLGAYDVHYRPRTSIKGQVLADFVAEFAPEHSEQPTIEEPPRSAEQDEGSSWWTLYVDGAANSRGSGLGIVLISPEGEMLEQAVRLGFGASNNEAEYEALLHGLRAAKRLGAIFLNLRCDSQLIVNQLTGEYMAKDERMMAYRDLAKDLIKSFDKVNIERVGREHNGHADSLAGLASSVAPDFRRTIVVEVQDSPSIMKSSPAIICQVEAGPSWMDPILNYLTKDVLPADQKEAAKIRRNATRYWVSREGKLYKKSYTGPYLLCVHPDWFPDLLYEIHEGVCGGHTGGRSLAHRAIGQGYWWPYMQKDAAQYVRRCEKCQLFAPAIHKPASQLNPISSPLAVRSVGAGPDVSSLTTARSSIADHSKSIAQNSGIRNHFSSPAYPQGNGQAESSNKTILNGIKKRLEEAKGRWVEELPTILWTFRTTPRSSTGETPYSLTYGVEAVIPLEVGLPTLRSEQYDREDNELMLAKDMDLAQERRDLAMIRLASYQGDLKKKYGRSINARSLAIGDMVLRRVLGSKRDPSQGRLGANWEGPYQIVSEAGLVAFNLKDSGTALKSWPRPGALPVKPQVVWQNDIKTLAMLGVSPVNPQVVWWDGIKILATPRCSACETSSGMVERHKTLAMLGVSPVNPQVVWWDGIKILATPRCSAYESSSGMVERHKTLAMLGVSPVNPQVSDIKTLAMLGVSPVNPQVVWWDGIKILATPRCSACETSSGMVERHKTLAMLGVSPVNPQVVWWDGIKILATPRCSAYESSSGMVERHKTLAMLGVSPVNPQVVWWDGIKILATPKCFAFESSSGMVEQHKTLAMLGVSPVNPQVVWWDGIKILATPRCSAYESSSGMVERHQNPSHARCLTYESSNGTVGLPQSLGQNRLSQNLLLMGTSIRQSNGIS</sequence>
<dbReference type="InterPro" id="IPR005162">
    <property type="entry name" value="Retrotrans_gag_dom"/>
</dbReference>
<evidence type="ECO:0000259" key="4">
    <source>
        <dbReference type="PROSITE" id="PS50879"/>
    </source>
</evidence>
<dbReference type="NCBIfam" id="TIGR01614">
    <property type="entry name" value="PME_inhib"/>
    <property type="match status" value="1"/>
</dbReference>
<reference evidence="6" key="1">
    <citation type="submission" date="2018-02" db="EMBL/GenBank/DDBJ databases">
        <authorList>
            <person name="Cohen D.B."/>
            <person name="Kent A.D."/>
        </authorList>
    </citation>
    <scope>NUCLEOTIDE SEQUENCE</scope>
</reference>
<feature type="chain" id="PRO_5014627694" evidence="2">
    <location>
        <begin position="31"/>
        <end position="2058"/>
    </location>
</feature>
<feature type="region of interest" description="Disordered" evidence="1">
    <location>
        <begin position="492"/>
        <end position="537"/>
    </location>
</feature>
<feature type="region of interest" description="Disordered" evidence="1">
    <location>
        <begin position="215"/>
        <end position="255"/>
    </location>
</feature>
<dbReference type="Gene3D" id="3.30.420.10">
    <property type="entry name" value="Ribonuclease H-like superfamily/Ribonuclease H"/>
    <property type="match status" value="2"/>
</dbReference>
<feature type="domain" description="RNase H type-1" evidence="4">
    <location>
        <begin position="1212"/>
        <end position="1341"/>
    </location>
</feature>
<dbReference type="InterPro" id="IPR002156">
    <property type="entry name" value="RNaseH_domain"/>
</dbReference>
<dbReference type="GO" id="GO:0004523">
    <property type="term" value="F:RNA-DNA hybrid ribonuclease activity"/>
    <property type="evidence" value="ECO:0007669"/>
    <property type="project" value="InterPro"/>
</dbReference>
<accession>A0A2N9IF82</accession>
<dbReference type="Pfam" id="PF17921">
    <property type="entry name" value="Integrase_H2C2"/>
    <property type="match status" value="1"/>
</dbReference>
<protein>
    <submittedName>
        <fullName evidence="6">Uncharacterized protein</fullName>
    </submittedName>
</protein>
<feature type="domain" description="Integrase catalytic" evidence="5">
    <location>
        <begin position="1419"/>
        <end position="1606"/>
    </location>
</feature>
<feature type="domain" description="Reverse transcriptase" evidence="3">
    <location>
        <begin position="799"/>
        <end position="978"/>
    </location>
</feature>
<evidence type="ECO:0000259" key="3">
    <source>
        <dbReference type="PROSITE" id="PS50878"/>
    </source>
</evidence>
<dbReference type="InterPro" id="IPR043502">
    <property type="entry name" value="DNA/RNA_pol_sf"/>
</dbReference>
<dbReference type="InterPro" id="IPR041577">
    <property type="entry name" value="RT_RNaseH_2"/>
</dbReference>
<dbReference type="Pfam" id="PF17919">
    <property type="entry name" value="RT_RNaseH_2"/>
    <property type="match status" value="1"/>
</dbReference>
<dbReference type="Pfam" id="PF03732">
    <property type="entry name" value="Retrotrans_gag"/>
    <property type="match status" value="1"/>
</dbReference>
<dbReference type="InterPro" id="IPR034088">
    <property type="entry name" value="Pla_a_1-like"/>
</dbReference>
<evidence type="ECO:0000256" key="1">
    <source>
        <dbReference type="SAM" id="MobiDB-lite"/>
    </source>
</evidence>
<dbReference type="Gene3D" id="3.30.70.270">
    <property type="match status" value="2"/>
</dbReference>
<evidence type="ECO:0000256" key="2">
    <source>
        <dbReference type="SAM" id="SignalP"/>
    </source>
</evidence>
<dbReference type="Pfam" id="PF04043">
    <property type="entry name" value="PMEI"/>
    <property type="match status" value="1"/>
</dbReference>
<dbReference type="GO" id="GO:0003676">
    <property type="term" value="F:nucleic acid binding"/>
    <property type="evidence" value="ECO:0007669"/>
    <property type="project" value="InterPro"/>
</dbReference>
<dbReference type="CDD" id="cd01647">
    <property type="entry name" value="RT_LTR"/>
    <property type="match status" value="1"/>
</dbReference>
<dbReference type="InterPro" id="IPR000477">
    <property type="entry name" value="RT_dom"/>
</dbReference>
<dbReference type="InterPro" id="IPR036397">
    <property type="entry name" value="RNaseH_sf"/>
</dbReference>
<feature type="compositionally biased region" description="Basic and acidic residues" evidence="1">
    <location>
        <begin position="226"/>
        <end position="245"/>
    </location>
</feature>
<keyword evidence="2" id="KW-0732">Signal</keyword>
<feature type="region of interest" description="Disordered" evidence="1">
    <location>
        <begin position="669"/>
        <end position="699"/>
    </location>
</feature>
<feature type="compositionally biased region" description="Basic and acidic residues" evidence="1">
    <location>
        <begin position="492"/>
        <end position="501"/>
    </location>
</feature>
<dbReference type="InterPro" id="IPR041588">
    <property type="entry name" value="Integrase_H2C2"/>
</dbReference>
<evidence type="ECO:0000259" key="5">
    <source>
        <dbReference type="PROSITE" id="PS50994"/>
    </source>
</evidence>
<dbReference type="EMBL" id="OIVN01005490">
    <property type="protein sequence ID" value="SPD22713.1"/>
    <property type="molecule type" value="Genomic_DNA"/>
</dbReference>
<dbReference type="GO" id="GO:0004857">
    <property type="term" value="F:enzyme inhibitor activity"/>
    <property type="evidence" value="ECO:0007669"/>
    <property type="project" value="InterPro"/>
</dbReference>
<feature type="signal peptide" evidence="2">
    <location>
        <begin position="1"/>
        <end position="30"/>
    </location>
</feature>
<dbReference type="PANTHER" id="PTHR48475">
    <property type="entry name" value="RIBONUCLEASE H"/>
    <property type="match status" value="1"/>
</dbReference>
<dbReference type="SUPFAM" id="SSF56672">
    <property type="entry name" value="DNA/RNA polymerases"/>
    <property type="match status" value="1"/>
</dbReference>
<feature type="region of interest" description="Disordered" evidence="1">
    <location>
        <begin position="271"/>
        <end position="338"/>
    </location>
</feature>
<name>A0A2N9IF82_FAGSY</name>
<feature type="region of interest" description="Disordered" evidence="1">
    <location>
        <begin position="1536"/>
        <end position="1556"/>
    </location>
</feature>
<dbReference type="CDD" id="cd09279">
    <property type="entry name" value="RNase_HI_like"/>
    <property type="match status" value="1"/>
</dbReference>
<dbReference type="SMART" id="SM00856">
    <property type="entry name" value="PMEI"/>
    <property type="match status" value="1"/>
</dbReference>
<dbReference type="InterPro" id="IPR001584">
    <property type="entry name" value="Integrase_cat-core"/>
</dbReference>
<dbReference type="GO" id="GO:0015074">
    <property type="term" value="P:DNA integration"/>
    <property type="evidence" value="ECO:0007669"/>
    <property type="project" value="InterPro"/>
</dbReference>